<dbReference type="NCBIfam" id="TIGR01451">
    <property type="entry name" value="B_ant_repeat"/>
    <property type="match status" value="2"/>
</dbReference>
<gene>
    <name evidence="2" type="ORF">DPBNPPHM_03199</name>
</gene>
<reference evidence="2 3" key="1">
    <citation type="submission" date="2019-11" db="EMBL/GenBank/DDBJ databases">
        <authorList>
            <person name="Holert J."/>
        </authorList>
    </citation>
    <scope>NUCLEOTIDE SEQUENCE [LARGE SCALE GENOMIC DNA]</scope>
    <source>
        <strain evidence="2">BC5_2</strain>
    </source>
</reference>
<organism evidence="2 3">
    <name type="scientific">BD1-7 clade bacterium</name>
    <dbReference type="NCBI Taxonomy" id="2029982"/>
    <lineage>
        <taxon>Bacteria</taxon>
        <taxon>Pseudomonadati</taxon>
        <taxon>Pseudomonadota</taxon>
        <taxon>Gammaproteobacteria</taxon>
        <taxon>Cellvibrionales</taxon>
        <taxon>Spongiibacteraceae</taxon>
        <taxon>BD1-7 clade</taxon>
    </lineage>
</organism>
<accession>A0A5S9NLB4</accession>
<dbReference type="EMBL" id="CACSII010000003">
    <property type="protein sequence ID" value="CAA0094394.1"/>
    <property type="molecule type" value="Genomic_DNA"/>
</dbReference>
<dbReference type="OrthoDB" id="28777at2"/>
<dbReference type="AlphaFoldDB" id="A0A5S9NLB4"/>
<evidence type="ECO:0000313" key="3">
    <source>
        <dbReference type="Proteomes" id="UP000434580"/>
    </source>
</evidence>
<evidence type="ECO:0000313" key="2">
    <source>
        <dbReference type="EMBL" id="CAA0094394.1"/>
    </source>
</evidence>
<evidence type="ECO:0000256" key="1">
    <source>
        <dbReference type="SAM" id="SignalP"/>
    </source>
</evidence>
<evidence type="ECO:0008006" key="4">
    <source>
        <dbReference type="Google" id="ProtNLM"/>
    </source>
</evidence>
<feature type="chain" id="PRO_5030137938" description="DUF11 domain-containing protein" evidence="1">
    <location>
        <begin position="31"/>
        <end position="1073"/>
    </location>
</feature>
<proteinExistence type="predicted"/>
<dbReference type="InterPro" id="IPR047589">
    <property type="entry name" value="DUF11_rpt"/>
</dbReference>
<protein>
    <recommendedName>
        <fullName evidence="4">DUF11 domain-containing protein</fullName>
    </recommendedName>
</protein>
<sequence>MKTSSKTLSRLLATSALTAGVTLVPTLAQAAMAPADAVIRNQAEVTFEDSLGNTFTSTSDEASVIVEQIFAATYSPDRLSEESAAGRTHNFAHEIVNNGNGLADYSFSIALGAGGIAGTGFSSLPSAYIDPNCNGQRDASENDDIAATGINNVPAVDDPGTTQIDNRVCIVVQGQLAPGLTNNSQHAYTLTVVDLNGSAAANPAGTVSEATPTNGFDTTEKTVNGIVTIKEAPLTLTKTAVLDETAQEITYTVNIENAGPGIASKVLVADAIPALPAGQGSLSYIANSLSVTGGSANSGQGGSNTGVSMSEADIATSIAGVGTIDFNRDGTSNSGTEALIGLDLDSNGTTDGAGVPNGFWVYADSLASGDSMSITFRVSYDNAVAAATVISNTAYFVSDSDGIDGVDPGELPGTATETVTTTLPTSYGFTVIDADNDATLDIVEDAEAQLDTANGDAITAVFVHEITNSSNGPDTFTIDVTDLTGVAFDTAGGTLPGTCEAWPGTPSYVIKDNNGNVVSTDAAANYILQAGEVRTFTVEVSTTGAAVTTDDYCASVTVASSDTGTGTDEIVLNVLEQVVQDPTVDVVDLILTATTDVIGVNQDATNFAAPDSLDQTASVALGQTLVYTFKISNKSLISESYGLSIGSTSGADANSVLGALDQALQAGTIAYFEDTSGTGSSFTPLGSPNTSAVPPNGEVLVRVEVQVTGDTSKTNADFDFDDSLAGSTTLWDAGEYPVFFRIEGNQGNDDVIVASFVINRITDLSLTPDNSSTISINSTTDYSHVLANNGNTNETVTLAVSNTQNSDFDASVFKQIDSDNDGTPDTNVVAGPLTGIQLSASNTVTVTATSVTEITFDMQPGDTLAFSVTVGSTTSAAPGDQDITTVTLDTASGISSITVTDTSTVVSVALNVTKRVAIDAACDGTPDAAFTVSGSPVAPGECVIWQIVLENTTDEKALNVKVEDQLAEFTELHAGSATQAIESCNIAVSASSTSSLATECAGPAVHCYHTVAAGDETGTCANGTLASANSSTVFYNVGPTATTTDGGEIDATSANGGTGPSAFTLRFMVKVDE</sequence>
<keyword evidence="1" id="KW-0732">Signal</keyword>
<feature type="signal peptide" evidence="1">
    <location>
        <begin position="1"/>
        <end position="30"/>
    </location>
</feature>
<dbReference type="Proteomes" id="UP000434580">
    <property type="component" value="Unassembled WGS sequence"/>
</dbReference>
<name>A0A5S9NLB4_9GAMM</name>